<dbReference type="EMBL" id="MIJD01000500">
    <property type="protein sequence ID" value="OPE45410.1"/>
    <property type="molecule type" value="Genomic_DNA"/>
</dbReference>
<dbReference type="AlphaFoldDB" id="A0A1T3VUG0"/>
<dbReference type="SUPFAM" id="SSF55486">
    <property type="entry name" value="Metalloproteases ('zincins'), catalytic domain"/>
    <property type="match status" value="1"/>
</dbReference>
<protein>
    <submittedName>
        <fullName evidence="1">Peptidase</fullName>
    </submittedName>
</protein>
<dbReference type="InterPro" id="IPR007343">
    <property type="entry name" value="Uncharacterised_pept_Zn_put"/>
</dbReference>
<dbReference type="Proteomes" id="UP000191039">
    <property type="component" value="Unassembled WGS sequence"/>
</dbReference>
<reference evidence="1 2" key="1">
    <citation type="submission" date="2016-09" db="EMBL/GenBank/DDBJ databases">
        <title>genome sequences of unsequenced Mycobacteria.</title>
        <authorList>
            <person name="Greninger A.L."/>
            <person name="Jerome K.R."/>
            <person name="Mcnair B."/>
            <person name="Wallis C."/>
            <person name="Fang F."/>
        </authorList>
    </citation>
    <scope>NUCLEOTIDE SEQUENCE [LARGE SCALE GENOMIC DNA]</scope>
    <source>
        <strain evidence="1 2">BM1</strain>
    </source>
</reference>
<sequence>MVAVLTMSCAATTSENADPFTVGGMPVTDGPSGLRPGASIPSRAVANTDNGPIDRLAVAAVSDVEDYWNGAFAETFDSPFRPVRKLLSWDARKTRSAITFCGESTAGLVNAAFCPPDNSIGWDRGVLLPALEKTYGEMSVGMVLAHEYGHSVQYQAELNQPNTPVLVAEQQADCFAGAYMRWVAEGDSQRFRLSTGNGLNALLASVISFRDPIFTRDRVMAAGGEHGSAFERVSAFQFGFTGGPATCRQITVEEV</sequence>
<accession>A0A1T3VUG0</accession>
<gene>
    <name evidence="1" type="ORF">BV510_28235</name>
</gene>
<dbReference type="Pfam" id="PF04228">
    <property type="entry name" value="Zn_peptidase"/>
    <property type="match status" value="1"/>
</dbReference>
<feature type="non-terminal residue" evidence="1">
    <location>
        <position position="255"/>
    </location>
</feature>
<comment type="caution">
    <text evidence="1">The sequence shown here is derived from an EMBL/GenBank/DDBJ whole genome shotgun (WGS) entry which is preliminary data.</text>
</comment>
<evidence type="ECO:0000313" key="1">
    <source>
        <dbReference type="EMBL" id="OPE45410.1"/>
    </source>
</evidence>
<organism evidence="1 2">
    <name type="scientific">Mycolicibacterium diernhoferi</name>
    <dbReference type="NCBI Taxonomy" id="1801"/>
    <lineage>
        <taxon>Bacteria</taxon>
        <taxon>Bacillati</taxon>
        <taxon>Actinomycetota</taxon>
        <taxon>Actinomycetes</taxon>
        <taxon>Mycobacteriales</taxon>
        <taxon>Mycobacteriaceae</taxon>
        <taxon>Mycolicibacterium</taxon>
    </lineage>
</organism>
<proteinExistence type="predicted"/>
<name>A0A1T3VUG0_9MYCO</name>
<evidence type="ECO:0000313" key="2">
    <source>
        <dbReference type="Proteomes" id="UP000191039"/>
    </source>
</evidence>